<dbReference type="Proteomes" id="UP000724874">
    <property type="component" value="Unassembled WGS sequence"/>
</dbReference>
<keyword evidence="7" id="KW-0503">Monooxygenase</keyword>
<evidence type="ECO:0000313" key="8">
    <source>
        <dbReference type="EMBL" id="KAF8904753.1"/>
    </source>
</evidence>
<name>A0A9P5TQG4_GYMJU</name>
<dbReference type="GO" id="GO:0016705">
    <property type="term" value="F:oxidoreductase activity, acting on paired donors, with incorporation or reduction of molecular oxygen"/>
    <property type="evidence" value="ECO:0007669"/>
    <property type="project" value="InterPro"/>
</dbReference>
<dbReference type="GO" id="GO:0004497">
    <property type="term" value="F:monooxygenase activity"/>
    <property type="evidence" value="ECO:0007669"/>
    <property type="project" value="UniProtKB-KW"/>
</dbReference>
<evidence type="ECO:0000256" key="5">
    <source>
        <dbReference type="ARBA" id="ARBA00023002"/>
    </source>
</evidence>
<keyword evidence="4" id="KW-0479">Metal-binding</keyword>
<evidence type="ECO:0000256" key="6">
    <source>
        <dbReference type="ARBA" id="ARBA00023004"/>
    </source>
</evidence>
<dbReference type="EMBL" id="JADNYJ010000025">
    <property type="protein sequence ID" value="KAF8904753.1"/>
    <property type="molecule type" value="Genomic_DNA"/>
</dbReference>
<comment type="cofactor">
    <cofactor evidence="1">
        <name>heme</name>
        <dbReference type="ChEBI" id="CHEBI:30413"/>
    </cofactor>
</comment>
<dbReference type="InterPro" id="IPR036396">
    <property type="entry name" value="Cyt_P450_sf"/>
</dbReference>
<sequence length="168" mass="19057">MPPLTDKDEPLIKRIHAHTATISASVVPGAYLVDLIPPLKHVPTWMARWKREGLAWHQRETAMFEGLNREVEEKMRAGNSPHCFVSELVETRERHELTDKEAAWLAGIMFSAGAETVCEPLLHPLRKAQAELDAVVGRDRIPTFEDQKNCHTSKLWSKKYCDGDLLGH</sequence>
<keyword evidence="9" id="KW-1185">Reference proteome</keyword>
<keyword evidence="5" id="KW-0560">Oxidoreductase</keyword>
<comment type="similarity">
    <text evidence="2">Belongs to the cytochrome P450 family.</text>
</comment>
<keyword evidence="6" id="KW-0408">Iron</keyword>
<dbReference type="GO" id="GO:0020037">
    <property type="term" value="F:heme binding"/>
    <property type="evidence" value="ECO:0007669"/>
    <property type="project" value="InterPro"/>
</dbReference>
<dbReference type="SUPFAM" id="SSF48264">
    <property type="entry name" value="Cytochrome P450"/>
    <property type="match status" value="1"/>
</dbReference>
<proteinExistence type="inferred from homology"/>
<dbReference type="InterPro" id="IPR050364">
    <property type="entry name" value="Cytochrome_P450_fung"/>
</dbReference>
<organism evidence="8 9">
    <name type="scientific">Gymnopilus junonius</name>
    <name type="common">Spectacular rustgill mushroom</name>
    <name type="synonym">Gymnopilus spectabilis subsp. junonius</name>
    <dbReference type="NCBI Taxonomy" id="109634"/>
    <lineage>
        <taxon>Eukaryota</taxon>
        <taxon>Fungi</taxon>
        <taxon>Dikarya</taxon>
        <taxon>Basidiomycota</taxon>
        <taxon>Agaricomycotina</taxon>
        <taxon>Agaricomycetes</taxon>
        <taxon>Agaricomycetidae</taxon>
        <taxon>Agaricales</taxon>
        <taxon>Agaricineae</taxon>
        <taxon>Hymenogastraceae</taxon>
        <taxon>Gymnopilus</taxon>
    </lineage>
</organism>
<evidence type="ECO:0000256" key="4">
    <source>
        <dbReference type="ARBA" id="ARBA00022723"/>
    </source>
</evidence>
<evidence type="ECO:0000256" key="1">
    <source>
        <dbReference type="ARBA" id="ARBA00001971"/>
    </source>
</evidence>
<dbReference type="OrthoDB" id="2789670at2759"/>
<dbReference type="AlphaFoldDB" id="A0A9P5TQG4"/>
<dbReference type="GO" id="GO:0005506">
    <property type="term" value="F:iron ion binding"/>
    <property type="evidence" value="ECO:0007669"/>
    <property type="project" value="InterPro"/>
</dbReference>
<accession>A0A9P5TQG4</accession>
<evidence type="ECO:0000256" key="3">
    <source>
        <dbReference type="ARBA" id="ARBA00022617"/>
    </source>
</evidence>
<reference evidence="8" key="1">
    <citation type="submission" date="2020-11" db="EMBL/GenBank/DDBJ databases">
        <authorList>
            <consortium name="DOE Joint Genome Institute"/>
            <person name="Ahrendt S."/>
            <person name="Riley R."/>
            <person name="Andreopoulos W."/>
            <person name="LaButti K."/>
            <person name="Pangilinan J."/>
            <person name="Ruiz-duenas F.J."/>
            <person name="Barrasa J.M."/>
            <person name="Sanchez-Garcia M."/>
            <person name="Camarero S."/>
            <person name="Miyauchi S."/>
            <person name="Serrano A."/>
            <person name="Linde D."/>
            <person name="Babiker R."/>
            <person name="Drula E."/>
            <person name="Ayuso-Fernandez I."/>
            <person name="Pacheco R."/>
            <person name="Padilla G."/>
            <person name="Ferreira P."/>
            <person name="Barriuso J."/>
            <person name="Kellner H."/>
            <person name="Castanera R."/>
            <person name="Alfaro M."/>
            <person name="Ramirez L."/>
            <person name="Pisabarro A.G."/>
            <person name="Kuo A."/>
            <person name="Tritt A."/>
            <person name="Lipzen A."/>
            <person name="He G."/>
            <person name="Yan M."/>
            <person name="Ng V."/>
            <person name="Cullen D."/>
            <person name="Martin F."/>
            <person name="Rosso M.-N."/>
            <person name="Henrissat B."/>
            <person name="Hibbett D."/>
            <person name="Martinez A.T."/>
            <person name="Grigoriev I.V."/>
        </authorList>
    </citation>
    <scope>NUCLEOTIDE SEQUENCE</scope>
    <source>
        <strain evidence="8">AH 44721</strain>
    </source>
</reference>
<protein>
    <submittedName>
        <fullName evidence="8">Cytochrome P450</fullName>
    </submittedName>
</protein>
<evidence type="ECO:0000313" key="9">
    <source>
        <dbReference type="Proteomes" id="UP000724874"/>
    </source>
</evidence>
<comment type="caution">
    <text evidence="8">The sequence shown here is derived from an EMBL/GenBank/DDBJ whole genome shotgun (WGS) entry which is preliminary data.</text>
</comment>
<gene>
    <name evidence="8" type="ORF">CPB84DRAFT_654953</name>
</gene>
<evidence type="ECO:0000256" key="2">
    <source>
        <dbReference type="ARBA" id="ARBA00010617"/>
    </source>
</evidence>
<dbReference type="PANTHER" id="PTHR46300">
    <property type="entry name" value="P450, PUTATIVE (EUROFUNG)-RELATED-RELATED"/>
    <property type="match status" value="1"/>
</dbReference>
<evidence type="ECO:0000256" key="7">
    <source>
        <dbReference type="ARBA" id="ARBA00023033"/>
    </source>
</evidence>
<dbReference type="Gene3D" id="1.10.630.10">
    <property type="entry name" value="Cytochrome P450"/>
    <property type="match status" value="1"/>
</dbReference>
<keyword evidence="3" id="KW-0349">Heme</keyword>